<accession>A0A9D4K3B8</accession>
<protein>
    <submittedName>
        <fullName evidence="1">Uncharacterized protein</fullName>
    </submittedName>
</protein>
<proteinExistence type="predicted"/>
<comment type="caution">
    <text evidence="1">The sequence shown here is derived from an EMBL/GenBank/DDBJ whole genome shotgun (WGS) entry which is preliminary data.</text>
</comment>
<keyword evidence="2" id="KW-1185">Reference proteome</keyword>
<organism evidence="1 2">
    <name type="scientific">Dreissena polymorpha</name>
    <name type="common">Zebra mussel</name>
    <name type="synonym">Mytilus polymorpha</name>
    <dbReference type="NCBI Taxonomy" id="45954"/>
    <lineage>
        <taxon>Eukaryota</taxon>
        <taxon>Metazoa</taxon>
        <taxon>Spiralia</taxon>
        <taxon>Lophotrochozoa</taxon>
        <taxon>Mollusca</taxon>
        <taxon>Bivalvia</taxon>
        <taxon>Autobranchia</taxon>
        <taxon>Heteroconchia</taxon>
        <taxon>Euheterodonta</taxon>
        <taxon>Imparidentia</taxon>
        <taxon>Neoheterodontei</taxon>
        <taxon>Myida</taxon>
        <taxon>Dreissenoidea</taxon>
        <taxon>Dreissenidae</taxon>
        <taxon>Dreissena</taxon>
    </lineage>
</organism>
<gene>
    <name evidence="1" type="ORF">DPMN_105521</name>
</gene>
<dbReference type="AlphaFoldDB" id="A0A9D4K3B8"/>
<evidence type="ECO:0000313" key="1">
    <source>
        <dbReference type="EMBL" id="KAH3832240.1"/>
    </source>
</evidence>
<sequence length="92" mass="10437">MGVIKNKLRAFRDSADRPQARFNIKRLKKTGFNDSISVSLENRFEACGMVTEEMPLDEHWSCLRNIYKDSCQEVLGKEQALLKNGSPETSGT</sequence>
<reference evidence="1" key="2">
    <citation type="submission" date="2020-11" db="EMBL/GenBank/DDBJ databases">
        <authorList>
            <person name="McCartney M.A."/>
            <person name="Auch B."/>
            <person name="Kono T."/>
            <person name="Mallez S."/>
            <person name="Becker A."/>
            <person name="Gohl D.M."/>
            <person name="Silverstein K.A.T."/>
            <person name="Koren S."/>
            <person name="Bechman K.B."/>
            <person name="Herman A."/>
            <person name="Abrahante J.E."/>
            <person name="Garbe J."/>
        </authorList>
    </citation>
    <scope>NUCLEOTIDE SEQUENCE</scope>
    <source>
        <strain evidence="1">Duluth1</strain>
        <tissue evidence="1">Whole animal</tissue>
    </source>
</reference>
<name>A0A9D4K3B8_DREPO</name>
<evidence type="ECO:0000313" key="2">
    <source>
        <dbReference type="Proteomes" id="UP000828390"/>
    </source>
</evidence>
<dbReference type="EMBL" id="JAIWYP010000004">
    <property type="protein sequence ID" value="KAH3832240.1"/>
    <property type="molecule type" value="Genomic_DNA"/>
</dbReference>
<reference evidence="1" key="1">
    <citation type="journal article" date="2019" name="bioRxiv">
        <title>The Genome of the Zebra Mussel, Dreissena polymorpha: A Resource for Invasive Species Research.</title>
        <authorList>
            <person name="McCartney M.A."/>
            <person name="Auch B."/>
            <person name="Kono T."/>
            <person name="Mallez S."/>
            <person name="Zhang Y."/>
            <person name="Obille A."/>
            <person name="Becker A."/>
            <person name="Abrahante J.E."/>
            <person name="Garbe J."/>
            <person name="Badalamenti J.P."/>
            <person name="Herman A."/>
            <person name="Mangelson H."/>
            <person name="Liachko I."/>
            <person name="Sullivan S."/>
            <person name="Sone E.D."/>
            <person name="Koren S."/>
            <person name="Silverstein K.A.T."/>
            <person name="Beckman K.B."/>
            <person name="Gohl D.M."/>
        </authorList>
    </citation>
    <scope>NUCLEOTIDE SEQUENCE</scope>
    <source>
        <strain evidence="1">Duluth1</strain>
        <tissue evidence="1">Whole animal</tissue>
    </source>
</reference>
<dbReference type="Proteomes" id="UP000828390">
    <property type="component" value="Unassembled WGS sequence"/>
</dbReference>